<organism evidence="1 2">
    <name type="scientific">Colletotrichum higginsianum (strain IMI 349063)</name>
    <name type="common">Crucifer anthracnose fungus</name>
    <dbReference type="NCBI Taxonomy" id="759273"/>
    <lineage>
        <taxon>Eukaryota</taxon>
        <taxon>Fungi</taxon>
        <taxon>Dikarya</taxon>
        <taxon>Ascomycota</taxon>
        <taxon>Pezizomycotina</taxon>
        <taxon>Sordariomycetes</taxon>
        <taxon>Hypocreomycetidae</taxon>
        <taxon>Glomerellales</taxon>
        <taxon>Glomerellaceae</taxon>
        <taxon>Colletotrichum</taxon>
        <taxon>Colletotrichum destructivum species complex</taxon>
    </lineage>
</organism>
<dbReference type="KEGG" id="chig:CH63R_07098"/>
<sequence length="166" mass="18296">MMPSLCSLCRPSFSFAATYAADAAPSMARCGISTTMDGKIKRITERDDGKVMVFEVAATCIDDEDRMQSRQFRGLARILNTDKMKYGGDMYDVFDMKVAVFFDACSKVGIKQPHRIPSRSIANDEIVPLFAKSYTCANKNDSNLRFRNMPSVVSGASTRGKGSSET</sequence>
<reference evidence="2" key="1">
    <citation type="journal article" date="2017" name="BMC Genomics">
        <title>Gapless genome assembly of Colletotrichum higginsianum reveals chromosome structure and association of transposable elements with secondary metabolite gene clusters.</title>
        <authorList>
            <person name="Dallery J.-F."/>
            <person name="Lapalu N."/>
            <person name="Zampounis A."/>
            <person name="Pigne S."/>
            <person name="Luyten I."/>
            <person name="Amselem J."/>
            <person name="Wittenberg A.H.J."/>
            <person name="Zhou S."/>
            <person name="de Queiroz M.V."/>
            <person name="Robin G.P."/>
            <person name="Auger A."/>
            <person name="Hainaut M."/>
            <person name="Henrissat B."/>
            <person name="Kim K.-T."/>
            <person name="Lee Y.-H."/>
            <person name="Lespinet O."/>
            <person name="Schwartz D.C."/>
            <person name="Thon M.R."/>
            <person name="O'Connell R.J."/>
        </authorList>
    </citation>
    <scope>NUCLEOTIDE SEQUENCE [LARGE SCALE GENOMIC DNA]</scope>
    <source>
        <strain evidence="2">IMI 349063</strain>
    </source>
</reference>
<dbReference type="RefSeq" id="XP_018156851.1">
    <property type="nucleotide sequence ID" value="XM_018302073.1"/>
</dbReference>
<dbReference type="Proteomes" id="UP000092177">
    <property type="component" value="Chromosome 5"/>
</dbReference>
<dbReference type="AlphaFoldDB" id="A0A1B7Y8D5"/>
<comment type="caution">
    <text evidence="1">The sequence shown here is derived from an EMBL/GenBank/DDBJ whole genome shotgun (WGS) entry which is preliminary data.</text>
</comment>
<protein>
    <submittedName>
        <fullName evidence="1">Uncharacterized protein</fullName>
    </submittedName>
</protein>
<evidence type="ECO:0000313" key="1">
    <source>
        <dbReference type="EMBL" id="OBR08333.1"/>
    </source>
</evidence>
<keyword evidence="2" id="KW-1185">Reference proteome</keyword>
<dbReference type="GeneID" id="28866180"/>
<dbReference type="EMBL" id="LTAN01000005">
    <property type="protein sequence ID" value="OBR08333.1"/>
    <property type="molecule type" value="Genomic_DNA"/>
</dbReference>
<evidence type="ECO:0000313" key="2">
    <source>
        <dbReference type="Proteomes" id="UP000092177"/>
    </source>
</evidence>
<gene>
    <name evidence="1" type="ORF">CH63R_07098</name>
</gene>
<name>A0A1B7Y8D5_COLHI</name>
<accession>A0A1B7Y8D5</accession>
<dbReference type="VEuPathDB" id="FungiDB:CH63R_07098"/>
<proteinExistence type="predicted"/>